<dbReference type="InterPro" id="IPR036928">
    <property type="entry name" value="AS_sf"/>
</dbReference>
<dbReference type="PANTHER" id="PTHR42678:SF34">
    <property type="entry name" value="OS04G0183300 PROTEIN"/>
    <property type="match status" value="1"/>
</dbReference>
<feature type="compositionally biased region" description="Low complexity" evidence="1">
    <location>
        <begin position="308"/>
        <end position="317"/>
    </location>
</feature>
<dbReference type="Proteomes" id="UP000268016">
    <property type="component" value="Unassembled WGS sequence"/>
</dbReference>
<comment type="caution">
    <text evidence="3">The sequence shown here is derived from an EMBL/GenBank/DDBJ whole genome shotgun (WGS) entry which is preliminary data.</text>
</comment>
<dbReference type="PANTHER" id="PTHR42678">
    <property type="entry name" value="AMIDASE"/>
    <property type="match status" value="1"/>
</dbReference>
<evidence type="ECO:0000256" key="1">
    <source>
        <dbReference type="SAM" id="MobiDB-lite"/>
    </source>
</evidence>
<dbReference type="Gene3D" id="3.90.1300.10">
    <property type="entry name" value="Amidase signature (AS) domain"/>
    <property type="match status" value="2"/>
</dbReference>
<dbReference type="InterPro" id="IPR023631">
    <property type="entry name" value="Amidase_dom"/>
</dbReference>
<evidence type="ECO:0000259" key="2">
    <source>
        <dbReference type="Pfam" id="PF01425"/>
    </source>
</evidence>
<accession>A0A3N2R7P9</accession>
<name>A0A3N2R7P9_9RHOB</name>
<protein>
    <submittedName>
        <fullName evidence="3">Amidase</fullName>
    </submittedName>
</protein>
<feature type="compositionally biased region" description="Basic and acidic residues" evidence="1">
    <location>
        <begin position="1"/>
        <end position="14"/>
    </location>
</feature>
<evidence type="ECO:0000313" key="3">
    <source>
        <dbReference type="EMBL" id="ROU03428.1"/>
    </source>
</evidence>
<proteinExistence type="predicted"/>
<dbReference type="AlphaFoldDB" id="A0A3N2R7P9"/>
<sequence>MKRECAEPSRRDAMAPDTAPATTGFRLEEATIAQMHAAIAAGQVTCVQIVEHYIARARAMNGVASRLVTADGAPVAPVKGTVRAGAPLDFPTETVPVSDIYPDLDAYEGTPLELGRMEPTMSDPGVMQQYGMIVGIPEGTQVNALSTLNIRGERSVVCRGDYDRHPDDGPLPEGAPAVCEIFRRHPDALEQAAELDDRYGSNPDFEAKPLYGVVFSFKDPFDCKDMRSMGGADAAYDIDFPARDHILVEQLRKKGAIIYAKAVSTEYNGRAGDPGGDHRPEKILPSTLGYQRTTWGGNPANPYDTTRSASLGSSSGSALSVSTNLVMASLGEETRASCRGPSNHNSVALILPHKAMIGFDGGAIGADIYTDRTGVICRSVLDCARVIDALTDAENGPYDPRDPFTTVPRASVLPTPYASHLVTDATEGMLEGTRIGLVRESLIVPEGSLAEVPIVTAAEKEIKTILRDHLGATIVQSSDPLSAPDPDYEDMTVDFRKALTRLVPVFMPDILFRLGPDGTPVYKEVAEAVQPTPFVAGGMPSLASPTVAAGAEATYQPPKIFGSGTMKPIDYCVALAEGRIAPPKNLDIHTVQEQELATTFRFHIQQYLMRRAADWAELGFEETLTDFAALNARSKFWGDDQRSAFLNWDALSDMRNRLDGRQGVNERIMLRELLRRVDMMVLYENRLDAFVRLHSPWVPGKIGHANQPRGGMHNITLESFYGPNAGLTEILIPAGYVDTAYDPVFKLSEDRKRYVPAPATDPVKLAAPGLPFSLVFRSEPGNEDAIVRIASAYESASRRRVEPPRFGPIPAAF</sequence>
<dbReference type="Pfam" id="PF01425">
    <property type="entry name" value="Amidase"/>
    <property type="match status" value="1"/>
</dbReference>
<keyword evidence="4" id="KW-1185">Reference proteome</keyword>
<gene>
    <name evidence="3" type="ORF">EAT49_03735</name>
</gene>
<feature type="region of interest" description="Disordered" evidence="1">
    <location>
        <begin position="291"/>
        <end position="317"/>
    </location>
</feature>
<feature type="domain" description="Amidase" evidence="2">
    <location>
        <begin position="185"/>
        <end position="442"/>
    </location>
</feature>
<dbReference type="OrthoDB" id="9777859at2"/>
<dbReference type="SUPFAM" id="SSF75304">
    <property type="entry name" value="Amidase signature (AS) enzymes"/>
    <property type="match status" value="2"/>
</dbReference>
<feature type="region of interest" description="Disordered" evidence="1">
    <location>
        <begin position="1"/>
        <end position="21"/>
    </location>
</feature>
<organism evidence="3 4">
    <name type="scientific">Histidinibacterium lentulum</name>
    <dbReference type="NCBI Taxonomy" id="2480588"/>
    <lineage>
        <taxon>Bacteria</taxon>
        <taxon>Pseudomonadati</taxon>
        <taxon>Pseudomonadota</taxon>
        <taxon>Alphaproteobacteria</taxon>
        <taxon>Rhodobacterales</taxon>
        <taxon>Paracoccaceae</taxon>
        <taxon>Histidinibacterium</taxon>
    </lineage>
</organism>
<reference evidence="3 4" key="1">
    <citation type="submission" date="2018-10" db="EMBL/GenBank/DDBJ databases">
        <title>Histidinibacterium lentulum gen. nov., sp. nov., a marine bacterium from the culture broth of Picochlorum sp. 122.</title>
        <authorList>
            <person name="Wang G."/>
        </authorList>
    </citation>
    <scope>NUCLEOTIDE SEQUENCE [LARGE SCALE GENOMIC DNA]</scope>
    <source>
        <strain evidence="3 4">B17</strain>
    </source>
</reference>
<dbReference type="EMBL" id="RDRB01000002">
    <property type="protein sequence ID" value="ROU03428.1"/>
    <property type="molecule type" value="Genomic_DNA"/>
</dbReference>
<evidence type="ECO:0000313" key="4">
    <source>
        <dbReference type="Proteomes" id="UP000268016"/>
    </source>
</evidence>